<proteinExistence type="predicted"/>
<dbReference type="SUPFAM" id="SSF88697">
    <property type="entry name" value="PUA domain-like"/>
    <property type="match status" value="1"/>
</dbReference>
<accession>A0A0M8QKA3</accession>
<comment type="caution">
    <text evidence="1">The sequence shown here is derived from an EMBL/GenBank/DDBJ whole genome shotgun (WGS) entry which is preliminary data.</text>
</comment>
<dbReference type="Proteomes" id="UP000037773">
    <property type="component" value="Unassembled WGS sequence"/>
</dbReference>
<protein>
    <submittedName>
        <fullName evidence="1">Uncharacterized protein</fullName>
    </submittedName>
</protein>
<organism evidence="1 2">
    <name type="scientific">Streptomyces caelestis</name>
    <dbReference type="NCBI Taxonomy" id="36816"/>
    <lineage>
        <taxon>Bacteria</taxon>
        <taxon>Bacillati</taxon>
        <taxon>Actinomycetota</taxon>
        <taxon>Actinomycetes</taxon>
        <taxon>Kitasatosporales</taxon>
        <taxon>Streptomycetaceae</taxon>
        <taxon>Streptomyces</taxon>
    </lineage>
</organism>
<evidence type="ECO:0000313" key="2">
    <source>
        <dbReference type="Proteomes" id="UP000037773"/>
    </source>
</evidence>
<gene>
    <name evidence="1" type="ORF">ADK41_13545</name>
</gene>
<reference evidence="1 2" key="1">
    <citation type="submission" date="2015-07" db="EMBL/GenBank/DDBJ databases">
        <authorList>
            <person name="Noorani M."/>
        </authorList>
    </citation>
    <scope>NUCLEOTIDE SEQUENCE [LARGE SCALE GENOMIC DNA]</scope>
    <source>
        <strain evidence="1 2">NRRL B-24567</strain>
    </source>
</reference>
<name>A0A0M8QKA3_9ACTN</name>
<evidence type="ECO:0000313" key="1">
    <source>
        <dbReference type="EMBL" id="KOT39807.1"/>
    </source>
</evidence>
<dbReference type="RefSeq" id="WP_051842763.1">
    <property type="nucleotide sequence ID" value="NZ_JBFBKA010000078.1"/>
</dbReference>
<dbReference type="AlphaFoldDB" id="A0A0M8QKA3"/>
<dbReference type="EMBL" id="LGCN01000132">
    <property type="protein sequence ID" value="KOT39807.1"/>
    <property type="molecule type" value="Genomic_DNA"/>
</dbReference>
<dbReference type="InterPro" id="IPR015947">
    <property type="entry name" value="PUA-like_sf"/>
</dbReference>
<keyword evidence="2" id="KW-1185">Reference proteome</keyword>
<sequence>MADWIYILDPRKDTLDGEPSDKETMLQLAQEEPELELWLSRRNRMEPGDRLWFYFARPEAAVAAVAEVDEEPRPDDEDPGVPFLVPVTLLTEATKELYRDPVSREELGLGQVRSVQKVKPQALPVLLARAGLQAGAAAPAGGAGRGQGRP</sequence>
<dbReference type="PATRIC" id="fig|36816.3.peg.2927"/>
<dbReference type="OrthoDB" id="4228236at2"/>